<evidence type="ECO:0000313" key="3">
    <source>
        <dbReference type="EMBL" id="SGZ09341.1"/>
    </source>
</evidence>
<dbReference type="RefSeq" id="WP_052678343.1">
    <property type="nucleotide sequence ID" value="NZ_CAWRBC010000033.1"/>
</dbReference>
<dbReference type="GO" id="GO:0043709">
    <property type="term" value="P:cell adhesion involved in single-species biofilm formation"/>
    <property type="evidence" value="ECO:0007669"/>
    <property type="project" value="TreeGrafter"/>
</dbReference>
<dbReference type="PANTHER" id="PTHR45138:SF6">
    <property type="entry name" value="DIGUANYLATE CYCLASE DGCN"/>
    <property type="match status" value="1"/>
</dbReference>
<dbReference type="PROSITE" id="PS50887">
    <property type="entry name" value="GGDEF"/>
    <property type="match status" value="1"/>
</dbReference>
<comment type="cofactor">
    <cofactor evidence="1">
        <name>Mg(2+)</name>
        <dbReference type="ChEBI" id="CHEBI:18420"/>
    </cofactor>
</comment>
<evidence type="ECO:0000256" key="1">
    <source>
        <dbReference type="ARBA" id="ARBA00001946"/>
    </source>
</evidence>
<accession>A0A090IEW5</accession>
<dbReference type="Gene3D" id="3.30.70.270">
    <property type="match status" value="1"/>
</dbReference>
<reference evidence="3 4" key="1">
    <citation type="submission" date="2016-11" db="EMBL/GenBank/DDBJ databases">
        <authorList>
            <person name="Jaros S."/>
            <person name="Januszkiewicz K."/>
            <person name="Wedrychowicz H."/>
        </authorList>
    </citation>
    <scope>NUCLEOTIDE SEQUENCE [LARGE SCALE GENOMIC DNA]</scope>
    <source>
        <strain evidence="3">NVI 5450</strain>
    </source>
</reference>
<dbReference type="OrthoDB" id="9812260at2"/>
<dbReference type="GO" id="GO:1902201">
    <property type="term" value="P:negative regulation of bacterial-type flagellum-dependent cell motility"/>
    <property type="evidence" value="ECO:0007669"/>
    <property type="project" value="TreeGrafter"/>
</dbReference>
<dbReference type="GO" id="GO:0052621">
    <property type="term" value="F:diguanylate cyclase activity"/>
    <property type="evidence" value="ECO:0007669"/>
    <property type="project" value="UniProtKB-EC"/>
</dbReference>
<dbReference type="InterPro" id="IPR029787">
    <property type="entry name" value="Nucleotide_cyclase"/>
</dbReference>
<dbReference type="SUPFAM" id="SSF55073">
    <property type="entry name" value="Nucleotide cyclase"/>
    <property type="match status" value="1"/>
</dbReference>
<protein>
    <recommendedName>
        <fullName evidence="2">diguanylate cyclase</fullName>
        <ecNumber evidence="2">2.7.7.65</ecNumber>
    </recommendedName>
</protein>
<dbReference type="GO" id="GO:0005886">
    <property type="term" value="C:plasma membrane"/>
    <property type="evidence" value="ECO:0007669"/>
    <property type="project" value="TreeGrafter"/>
</dbReference>
<dbReference type="PANTHER" id="PTHR45138">
    <property type="entry name" value="REGULATORY COMPONENTS OF SENSORY TRANSDUCTION SYSTEM"/>
    <property type="match status" value="1"/>
</dbReference>
<dbReference type="Proteomes" id="UP000183794">
    <property type="component" value="Unassembled WGS sequence"/>
</dbReference>
<dbReference type="KEGG" id="mvs:MVIS_2717"/>
<evidence type="ECO:0000313" key="4">
    <source>
        <dbReference type="Proteomes" id="UP000183794"/>
    </source>
</evidence>
<dbReference type="InterPro" id="IPR050469">
    <property type="entry name" value="Diguanylate_Cyclase"/>
</dbReference>
<dbReference type="EMBL" id="FPLD01000096">
    <property type="protein sequence ID" value="SGZ09341.1"/>
    <property type="molecule type" value="Genomic_DNA"/>
</dbReference>
<dbReference type="Pfam" id="PF00990">
    <property type="entry name" value="GGDEF"/>
    <property type="match status" value="1"/>
</dbReference>
<dbReference type="HOGENOM" id="CLU_000445_11_5_6"/>
<evidence type="ECO:0000256" key="2">
    <source>
        <dbReference type="ARBA" id="ARBA00012528"/>
    </source>
</evidence>
<proteinExistence type="predicted"/>
<dbReference type="NCBIfam" id="TIGR00254">
    <property type="entry name" value="GGDEF"/>
    <property type="match status" value="1"/>
</dbReference>
<dbReference type="CDD" id="cd01949">
    <property type="entry name" value="GGDEF"/>
    <property type="match status" value="1"/>
</dbReference>
<name>A0A090IEW5_9GAMM</name>
<gene>
    <name evidence="3" type="ORF">NVI5450_3442</name>
</gene>
<dbReference type="EC" id="2.7.7.65" evidence="2"/>
<dbReference type="SMART" id="SM00267">
    <property type="entry name" value="GGDEF"/>
    <property type="match status" value="1"/>
</dbReference>
<dbReference type="InterPro" id="IPR000160">
    <property type="entry name" value="GGDEF_dom"/>
</dbReference>
<dbReference type="InterPro" id="IPR043128">
    <property type="entry name" value="Rev_trsase/Diguanyl_cyclase"/>
</dbReference>
<sequence>MTAHTWLSYKLFNLSFTHPRLLNILIKSKAADRAYANLASQLQSSLDPEVLLAIFKQNVREYMPLCNLVFHVDNNTLAAKTSALGNVNLRLDLFRNGYALGQLECSLEQRLTMAQQALLALLSEALSNPLYNAMEYQKMKLLAFEDSLTGLANRNKFEHCFQQLSENSHKKQLDLSLLIIDLDGFKRINDKYGHQTGDLVLANFAQLLLQFSGERVQIFRFAGDEFTILINDVDKYFISCFAQGIKNAVTIHHSLSKFNLSCSIGSAEFQCDDTLDTLFARADKALYRAKAKGRNCVELAAGTELCM</sequence>
<dbReference type="AlphaFoldDB" id="A0A090IEW5"/>
<dbReference type="STRING" id="80854.MVIS_2717"/>
<organism evidence="3 4">
    <name type="scientific">Moritella viscosa</name>
    <dbReference type="NCBI Taxonomy" id="80854"/>
    <lineage>
        <taxon>Bacteria</taxon>
        <taxon>Pseudomonadati</taxon>
        <taxon>Pseudomonadota</taxon>
        <taxon>Gammaproteobacteria</taxon>
        <taxon>Alteromonadales</taxon>
        <taxon>Moritellaceae</taxon>
        <taxon>Moritella</taxon>
    </lineage>
</organism>
<dbReference type="PATRIC" id="fig|80854.5.peg.2888"/>
<dbReference type="FunFam" id="3.30.70.270:FF:000001">
    <property type="entry name" value="Diguanylate cyclase domain protein"/>
    <property type="match status" value="1"/>
</dbReference>